<dbReference type="InterPro" id="IPR012441">
    <property type="entry name" value="DUF1643"/>
</dbReference>
<comment type="caution">
    <text evidence="1">The sequence shown here is derived from an EMBL/GenBank/DDBJ whole genome shotgun (WGS) entry which is preliminary data.</text>
</comment>
<accession>A0ABS3LCE0</accession>
<organism evidence="1 2">
    <name type="scientific">Candidatus Enterococcus moelleringii</name>
    <dbReference type="NCBI Taxonomy" id="2815325"/>
    <lineage>
        <taxon>Bacteria</taxon>
        <taxon>Bacillati</taxon>
        <taxon>Bacillota</taxon>
        <taxon>Bacilli</taxon>
        <taxon>Lactobacillales</taxon>
        <taxon>Enterococcaceae</taxon>
        <taxon>Enterococcus</taxon>
    </lineage>
</organism>
<evidence type="ECO:0000313" key="2">
    <source>
        <dbReference type="Proteomes" id="UP000664601"/>
    </source>
</evidence>
<protein>
    <submittedName>
        <fullName evidence="1">DUF1643 domain-containing protein</fullName>
    </submittedName>
</protein>
<dbReference type="Pfam" id="PF07799">
    <property type="entry name" value="DUF1643"/>
    <property type="match status" value="1"/>
</dbReference>
<dbReference type="Proteomes" id="UP000664601">
    <property type="component" value="Unassembled WGS sequence"/>
</dbReference>
<sequence>MGKSDRKVYYPEWFDPEENLEINCELDSNKSKLNDLFRFSMHFTLDNNSDKKGLMIILMNPSKADLKNSDATVNRVLKYAREKYNDVYLYNTLPVYETKSNKIKEKIDKLKQKHTCVLENNIFYIKERLLKCQDDYDIILATGVPTNVYGKQAINEIYETIISQDLIVCFFSKNNESPELNKSNHYAKHLRVVSNKCLENELIRGKLKNIPDFKLAKRRKL</sequence>
<dbReference type="RefSeq" id="WP_207674227.1">
    <property type="nucleotide sequence ID" value="NZ_JAFREM010000021.1"/>
</dbReference>
<dbReference type="EMBL" id="JAFREM010000021">
    <property type="protein sequence ID" value="MBO1307300.1"/>
    <property type="molecule type" value="Genomic_DNA"/>
</dbReference>
<evidence type="ECO:0000313" key="1">
    <source>
        <dbReference type="EMBL" id="MBO1307300.1"/>
    </source>
</evidence>
<keyword evidence="2" id="KW-1185">Reference proteome</keyword>
<reference evidence="1 2" key="1">
    <citation type="submission" date="2021-03" db="EMBL/GenBank/DDBJ databases">
        <title>Enterococcal diversity collection.</title>
        <authorList>
            <person name="Gilmore M.S."/>
            <person name="Schwartzman J."/>
            <person name="Van Tyne D."/>
            <person name="Martin M."/>
            <person name="Earl A.M."/>
            <person name="Manson A.L."/>
            <person name="Straub T."/>
            <person name="Salamzade R."/>
            <person name="Saavedra J."/>
            <person name="Lebreton F."/>
            <person name="Prichula J."/>
            <person name="Schaufler K."/>
            <person name="Gaca A."/>
            <person name="Sgardioli B."/>
            <person name="Wagenaar J."/>
            <person name="Strong T."/>
        </authorList>
    </citation>
    <scope>NUCLEOTIDE SEQUENCE [LARGE SCALE GENOMIC DNA]</scope>
    <source>
        <strain evidence="1 2">669A</strain>
    </source>
</reference>
<gene>
    <name evidence="1" type="ORF">JZO70_14070</name>
</gene>
<name>A0ABS3LCE0_9ENTE</name>
<proteinExistence type="predicted"/>